<sequence length="392" mass="44782">MTDLSSKQTQNASLSDTKTHLLGSTVDDSHIHRQTKAHKTFVVHGRHHTRVPSCGRNLNKMSKHAMPVASTVLVVPEDLKIRGISTNTFRKHVLQMDIDDTNKKTVQETEKQKEDTEDNEEKQNEQSGEIRLQVLPQNLEESEKSVIPCSNIKIHSFEQKEDLNSIKRIVSSISKPITSRLMSIRNHQVAMPYLTRETAIAENTVATQPTFPKENDSSYALQCLNETNNASTESMIPTSKVNTLKSTVSEPSFKSYMNRTQQKLLLQRELSLTCIKSHSKNEPESDNFIQRRIDYINKEYTNISRFINPSKHVILKLFHDGCLEDIKQMSNPINHKSSEDKPNKSSSKLADFIGKYDNHSKESDKEENEHNDITESIQIILEKMWTNNENVA</sequence>
<dbReference type="AlphaFoldDB" id="A0A0W4ZGR8"/>
<evidence type="ECO:0000313" key="2">
    <source>
        <dbReference type="EMBL" id="KTW27569.1"/>
    </source>
</evidence>
<dbReference type="Pfam" id="PF10452">
    <property type="entry name" value="TCO89"/>
    <property type="match status" value="1"/>
</dbReference>
<feature type="compositionally biased region" description="Basic and acidic residues" evidence="1">
    <location>
        <begin position="100"/>
        <end position="114"/>
    </location>
</feature>
<accession>A0A0W4ZGR8</accession>
<dbReference type="GO" id="GO:0031929">
    <property type="term" value="P:TOR signaling"/>
    <property type="evidence" value="ECO:0007669"/>
    <property type="project" value="InterPro"/>
</dbReference>
<keyword evidence="3" id="KW-1185">Reference proteome</keyword>
<dbReference type="GeneID" id="28941586"/>
<dbReference type="RefSeq" id="XP_018228539.1">
    <property type="nucleotide sequence ID" value="XM_018375331.1"/>
</dbReference>
<evidence type="ECO:0000256" key="1">
    <source>
        <dbReference type="SAM" id="MobiDB-lite"/>
    </source>
</evidence>
<feature type="region of interest" description="Disordered" evidence="1">
    <location>
        <begin position="100"/>
        <end position="128"/>
    </location>
</feature>
<dbReference type="OrthoDB" id="5370802at2759"/>
<comment type="caution">
    <text evidence="2">The sequence shown here is derived from an EMBL/GenBank/DDBJ whole genome shotgun (WGS) entry which is preliminary data.</text>
</comment>
<name>A0A0W4ZGR8_PNEJ7</name>
<feature type="region of interest" description="Disordered" evidence="1">
    <location>
        <begin position="333"/>
        <end position="373"/>
    </location>
</feature>
<gene>
    <name evidence="2" type="ORF">T551_03068</name>
</gene>
<dbReference type="VEuPathDB" id="FungiDB:T551_03068"/>
<dbReference type="GO" id="GO:0031931">
    <property type="term" value="C:TORC1 complex"/>
    <property type="evidence" value="ECO:0007669"/>
    <property type="project" value="InterPro"/>
</dbReference>
<evidence type="ECO:0000313" key="3">
    <source>
        <dbReference type="Proteomes" id="UP000053447"/>
    </source>
</evidence>
<feature type="compositionally biased region" description="Basic and acidic residues" evidence="1">
    <location>
        <begin position="354"/>
        <end position="373"/>
    </location>
</feature>
<dbReference type="EMBL" id="LFWA01000014">
    <property type="protein sequence ID" value="KTW27569.1"/>
    <property type="molecule type" value="Genomic_DNA"/>
</dbReference>
<proteinExistence type="predicted"/>
<organism evidence="2 3">
    <name type="scientific">Pneumocystis jirovecii (strain RU7)</name>
    <name type="common">Human pneumocystis pneumonia agent</name>
    <dbReference type="NCBI Taxonomy" id="1408657"/>
    <lineage>
        <taxon>Eukaryota</taxon>
        <taxon>Fungi</taxon>
        <taxon>Dikarya</taxon>
        <taxon>Ascomycota</taxon>
        <taxon>Taphrinomycotina</taxon>
        <taxon>Pneumocystomycetes</taxon>
        <taxon>Pneumocystaceae</taxon>
        <taxon>Pneumocystis</taxon>
    </lineage>
</organism>
<protein>
    <submittedName>
        <fullName evidence="2">Uncharacterized protein</fullName>
    </submittedName>
</protein>
<reference evidence="3" key="1">
    <citation type="journal article" date="2016" name="Nat. Commun.">
        <title>Genome analysis of three Pneumocystis species reveals adaptation mechanisms to life exclusively in mammalian hosts.</title>
        <authorList>
            <person name="Ma L."/>
            <person name="Chen Z."/>
            <person name="Huang D.W."/>
            <person name="Kutty G."/>
            <person name="Ishihara M."/>
            <person name="Wang H."/>
            <person name="Abouelleil A."/>
            <person name="Bishop L."/>
            <person name="Davey E."/>
            <person name="Deng R."/>
            <person name="Deng X."/>
            <person name="Fan L."/>
            <person name="Fantoni G."/>
            <person name="Fitzgerald M."/>
            <person name="Gogineni E."/>
            <person name="Goldberg J.M."/>
            <person name="Handley G."/>
            <person name="Hu X."/>
            <person name="Huber C."/>
            <person name="Jiao X."/>
            <person name="Jones K."/>
            <person name="Levin J.Z."/>
            <person name="Liu Y."/>
            <person name="Macdonald P."/>
            <person name="Melnikov A."/>
            <person name="Raley C."/>
            <person name="Sassi M."/>
            <person name="Sherman B.T."/>
            <person name="Song X."/>
            <person name="Sykes S."/>
            <person name="Tran B."/>
            <person name="Walsh L."/>
            <person name="Xia Y."/>
            <person name="Yang J."/>
            <person name="Young S."/>
            <person name="Zeng Q."/>
            <person name="Zheng X."/>
            <person name="Stephens R."/>
            <person name="Nusbaum C."/>
            <person name="Birren B.W."/>
            <person name="Azadi P."/>
            <person name="Lempicki R.A."/>
            <person name="Cuomo C.A."/>
            <person name="Kovacs J.A."/>
        </authorList>
    </citation>
    <scope>NUCLEOTIDE SEQUENCE [LARGE SCALE GENOMIC DNA]</scope>
    <source>
        <strain evidence="3">RU7</strain>
    </source>
</reference>
<dbReference type="InterPro" id="IPR018857">
    <property type="entry name" value="TORC1_cplx_su_TCO89"/>
</dbReference>
<dbReference type="STRING" id="1408657.A0A0W4ZGR8"/>
<dbReference type="Proteomes" id="UP000053447">
    <property type="component" value="Unassembled WGS sequence"/>
</dbReference>